<comment type="caution">
    <text evidence="1">The sequence shown here is derived from an EMBL/GenBank/DDBJ whole genome shotgun (WGS) entry which is preliminary data.</text>
</comment>
<name>A0A2P6MDA3_ALKUR</name>
<keyword evidence="2" id="KW-1185">Reference proteome</keyword>
<evidence type="ECO:0000313" key="1">
    <source>
        <dbReference type="EMBL" id="PRO64269.1"/>
    </source>
</evidence>
<dbReference type="AlphaFoldDB" id="A0A2P6MDA3"/>
<evidence type="ECO:0000313" key="2">
    <source>
        <dbReference type="Proteomes" id="UP000243650"/>
    </source>
</evidence>
<dbReference type="EMBL" id="PVNS01000020">
    <property type="protein sequence ID" value="PRO64269.1"/>
    <property type="molecule type" value="Genomic_DNA"/>
</dbReference>
<proteinExistence type="predicted"/>
<gene>
    <name evidence="1" type="ORF">C6I21_15470</name>
</gene>
<organism evidence="1 2">
    <name type="scientific">Alkalicoccus urumqiensis</name>
    <name type="common">Bacillus urumqiensis</name>
    <dbReference type="NCBI Taxonomy" id="1548213"/>
    <lineage>
        <taxon>Bacteria</taxon>
        <taxon>Bacillati</taxon>
        <taxon>Bacillota</taxon>
        <taxon>Bacilli</taxon>
        <taxon>Bacillales</taxon>
        <taxon>Bacillaceae</taxon>
        <taxon>Alkalicoccus</taxon>
    </lineage>
</organism>
<reference evidence="1 2" key="1">
    <citation type="submission" date="2018-03" db="EMBL/GenBank/DDBJ databases">
        <title>Bacillus urumqiensis sp. nov., a moderately haloalkaliphilic bacterium isolated from a salt lake.</title>
        <authorList>
            <person name="Zhao B."/>
            <person name="Liao Z."/>
        </authorList>
    </citation>
    <scope>NUCLEOTIDE SEQUENCE [LARGE SCALE GENOMIC DNA]</scope>
    <source>
        <strain evidence="1 2">BZ-SZ-XJ18</strain>
    </source>
</reference>
<protein>
    <submittedName>
        <fullName evidence="1">Uncharacterized protein</fullName>
    </submittedName>
</protein>
<sequence>MCIYGRLWIYRGLSENASIFRHRGGKAVFKKLASCTGLLFRWMEKQEFGSTLWENRAAELEYLLRELDNSNRVGTGPVFVRTGGAVVGSEAAVERLHSIAAGIQLLPGKMGLTGKKAGYRRRGH</sequence>
<dbReference type="Proteomes" id="UP000243650">
    <property type="component" value="Unassembled WGS sequence"/>
</dbReference>
<accession>A0A2P6MDA3</accession>